<dbReference type="HOGENOM" id="CLU_000445_114_51_6"/>
<dbReference type="AlphaFoldDB" id="B1J870"/>
<evidence type="ECO:0000259" key="6">
    <source>
        <dbReference type="PROSITE" id="PS50110"/>
    </source>
</evidence>
<dbReference type="PANTHER" id="PTHR43065">
    <property type="entry name" value="SENSOR HISTIDINE KINASE"/>
    <property type="match status" value="1"/>
</dbReference>
<feature type="domain" description="Histidine kinase" evidence="5">
    <location>
        <begin position="199"/>
        <end position="421"/>
    </location>
</feature>
<dbReference type="SMART" id="SM00387">
    <property type="entry name" value="HATPase_c"/>
    <property type="match status" value="1"/>
</dbReference>
<dbReference type="PRINTS" id="PR00344">
    <property type="entry name" value="BCTRLSENSOR"/>
</dbReference>
<dbReference type="PANTHER" id="PTHR43065:SF42">
    <property type="entry name" value="TWO-COMPONENT SENSOR PPRA"/>
    <property type="match status" value="1"/>
</dbReference>
<dbReference type="Gene3D" id="1.10.287.130">
    <property type="match status" value="1"/>
</dbReference>
<dbReference type="PROSITE" id="PS50110">
    <property type="entry name" value="RESPONSE_REGULATORY"/>
    <property type="match status" value="1"/>
</dbReference>
<dbReference type="SUPFAM" id="SSF47384">
    <property type="entry name" value="Homodimeric domain of signal transducing histidine kinase"/>
    <property type="match status" value="1"/>
</dbReference>
<keyword evidence="7" id="KW-0418">Kinase</keyword>
<feature type="domain" description="Response regulatory" evidence="6">
    <location>
        <begin position="441"/>
        <end position="556"/>
    </location>
</feature>
<dbReference type="InterPro" id="IPR003594">
    <property type="entry name" value="HATPase_dom"/>
</dbReference>
<dbReference type="Pfam" id="PF00512">
    <property type="entry name" value="HisKA"/>
    <property type="match status" value="1"/>
</dbReference>
<dbReference type="Gene3D" id="3.30.565.10">
    <property type="entry name" value="Histidine kinase-like ATPase, C-terminal domain"/>
    <property type="match status" value="1"/>
</dbReference>
<dbReference type="CDD" id="cd00082">
    <property type="entry name" value="HisKA"/>
    <property type="match status" value="1"/>
</dbReference>
<dbReference type="SUPFAM" id="SSF52172">
    <property type="entry name" value="CheY-like"/>
    <property type="match status" value="2"/>
</dbReference>
<feature type="modified residue" description="4-aspartylphosphate" evidence="4">
    <location>
        <position position="491"/>
    </location>
</feature>
<dbReference type="SUPFAM" id="SSF55874">
    <property type="entry name" value="ATPase domain of HSP90 chaperone/DNA topoisomerase II/histidine kinase"/>
    <property type="match status" value="1"/>
</dbReference>
<dbReference type="eggNOG" id="COG4191">
    <property type="taxonomic scope" value="Bacteria"/>
</dbReference>
<dbReference type="InterPro" id="IPR011006">
    <property type="entry name" value="CheY-like_superfamily"/>
</dbReference>
<dbReference type="InterPro" id="IPR003661">
    <property type="entry name" value="HisK_dim/P_dom"/>
</dbReference>
<dbReference type="InterPro" id="IPR005467">
    <property type="entry name" value="His_kinase_dom"/>
</dbReference>
<evidence type="ECO:0000259" key="5">
    <source>
        <dbReference type="PROSITE" id="PS50109"/>
    </source>
</evidence>
<proteinExistence type="predicted"/>
<keyword evidence="7" id="KW-0808">Transferase</keyword>
<keyword evidence="3 4" id="KW-0597">Phosphoprotein</keyword>
<dbReference type="EMBL" id="CP000949">
    <property type="protein sequence ID" value="ACA72944.1"/>
    <property type="molecule type" value="Genomic_DNA"/>
</dbReference>
<gene>
    <name evidence="7" type="ordered locus">PputW619_2444</name>
</gene>
<sequence>MVQWVSAHSRLGQAWQPLRRITLARSLSLDERALILAPRQLATHASTFLTSAGIDCLCSRDMAHLQDGLGSGAGLVVIDEHMLNSSQSGLLQDFIDQQPPWSDLPIVLLTQTPQPSASPCTPADHPLGNLTLLAIPFENEQLLELIKVALRHRRRQYLARDQLLDLQQRLEAHSEAQQSTEQARHQTRKMDAIGQLAGGVAHDFNNLLTSIGGSFELIDRRLKQGSTKGVESLLHRGQEAVSRAARLTHRLLAFSSRQSLQSRRIDLQAMLQPKRLEAALQHGVILQLTVPQNTWPVAGDDTQLQEAVDNLLLNACEAMPNGGKVRVEASNRKVTARQFADGSLAVGDYTCLSVTDEGQGMSQSTLEHAFEPFFSTKPVGQGIGLGLSMVYGFSKQSQGHVVLHSQIGQGTRVDLYLPRHLEQEQAQAPAAPPLSRRSGRTILVVEDDPDVRQLLCQTLKEQGFPYRSACNASEALQILRSSEAIDLLVSDVGLPGMNGRQLAEIARTLHPHLPILFITGYTETAMAREGFLGAGMQLMCKPFELAQFHARVMQILGEA</sequence>
<dbReference type="Pfam" id="PF02518">
    <property type="entry name" value="HATPase_c"/>
    <property type="match status" value="1"/>
</dbReference>
<name>B1J870_PSEPW</name>
<comment type="catalytic activity">
    <reaction evidence="1">
        <text>ATP + protein L-histidine = ADP + protein N-phospho-L-histidine.</text>
        <dbReference type="EC" id="2.7.13.3"/>
    </reaction>
</comment>
<dbReference type="KEGG" id="ppw:PputW619_2444"/>
<dbReference type="SMART" id="SM00448">
    <property type="entry name" value="REC"/>
    <property type="match status" value="1"/>
</dbReference>
<dbReference type="STRING" id="390235.PputW619_2444"/>
<dbReference type="InterPro" id="IPR036097">
    <property type="entry name" value="HisK_dim/P_sf"/>
</dbReference>
<evidence type="ECO:0000256" key="2">
    <source>
        <dbReference type="ARBA" id="ARBA00012438"/>
    </source>
</evidence>
<evidence type="ECO:0000256" key="3">
    <source>
        <dbReference type="ARBA" id="ARBA00022553"/>
    </source>
</evidence>
<protein>
    <recommendedName>
        <fullName evidence="2">histidine kinase</fullName>
        <ecNumber evidence="2">2.7.13.3</ecNumber>
    </recommendedName>
</protein>
<dbReference type="Gene3D" id="3.40.50.2300">
    <property type="match status" value="1"/>
</dbReference>
<dbReference type="Pfam" id="PF00072">
    <property type="entry name" value="Response_reg"/>
    <property type="match status" value="1"/>
</dbReference>
<dbReference type="InterPro" id="IPR036890">
    <property type="entry name" value="HATPase_C_sf"/>
</dbReference>
<evidence type="ECO:0000256" key="1">
    <source>
        <dbReference type="ARBA" id="ARBA00000085"/>
    </source>
</evidence>
<evidence type="ECO:0000256" key="4">
    <source>
        <dbReference type="PROSITE-ProRule" id="PRU00169"/>
    </source>
</evidence>
<dbReference type="InterPro" id="IPR001789">
    <property type="entry name" value="Sig_transdc_resp-reg_receiver"/>
</dbReference>
<evidence type="ECO:0000313" key="7">
    <source>
        <dbReference type="EMBL" id="ACA72944.1"/>
    </source>
</evidence>
<dbReference type="PROSITE" id="PS50109">
    <property type="entry name" value="HIS_KIN"/>
    <property type="match status" value="1"/>
</dbReference>
<reference evidence="7" key="1">
    <citation type="submission" date="2008-02" db="EMBL/GenBank/DDBJ databases">
        <title>Complete sequence of Psuedomonas putida W619.</title>
        <authorList>
            <consortium name="US DOE Joint Genome Institute"/>
            <person name="Copeland A."/>
            <person name="Lucas S."/>
            <person name="Lapidus A."/>
            <person name="Barry K."/>
            <person name="Detter J.C."/>
            <person name="Glavina del Rio T."/>
            <person name="Dalin E."/>
            <person name="Tice H."/>
            <person name="Pitluck S."/>
            <person name="Chain P."/>
            <person name="Malfatti S."/>
            <person name="Shin M."/>
            <person name="Vergez L."/>
            <person name="Schmutz J."/>
            <person name="Larimer F."/>
            <person name="Land M."/>
            <person name="Hauser L."/>
            <person name="Kyrpides N."/>
            <person name="Kim E."/>
            <person name="Taghavi S."/>
            <person name="Vangronsveld D."/>
            <person name="van der Lelie D."/>
            <person name="Richardson P."/>
        </authorList>
    </citation>
    <scope>NUCLEOTIDE SEQUENCE</scope>
    <source>
        <strain evidence="7">W619</strain>
    </source>
</reference>
<accession>B1J870</accession>
<organism evidence="7">
    <name type="scientific">Pseudomonas putida (strain W619)</name>
    <dbReference type="NCBI Taxonomy" id="390235"/>
    <lineage>
        <taxon>Bacteria</taxon>
        <taxon>Pseudomonadati</taxon>
        <taxon>Pseudomonadota</taxon>
        <taxon>Gammaproteobacteria</taxon>
        <taxon>Pseudomonadales</taxon>
        <taxon>Pseudomonadaceae</taxon>
        <taxon>Pseudomonas</taxon>
    </lineage>
</organism>
<dbReference type="GO" id="GO:0000155">
    <property type="term" value="F:phosphorelay sensor kinase activity"/>
    <property type="evidence" value="ECO:0007669"/>
    <property type="project" value="InterPro"/>
</dbReference>
<dbReference type="InterPro" id="IPR004358">
    <property type="entry name" value="Sig_transdc_His_kin-like_C"/>
</dbReference>
<dbReference type="SMART" id="SM00388">
    <property type="entry name" value="HisKA"/>
    <property type="match status" value="1"/>
</dbReference>
<dbReference type="EC" id="2.7.13.3" evidence="2"/>